<keyword evidence="8" id="KW-1133">Transmembrane helix</keyword>
<dbReference type="Pfam" id="PF13426">
    <property type="entry name" value="PAS_9"/>
    <property type="match status" value="1"/>
</dbReference>
<dbReference type="PROSITE" id="PS50112">
    <property type="entry name" value="PAS"/>
    <property type="match status" value="1"/>
</dbReference>
<proteinExistence type="predicted"/>
<feature type="transmembrane region" description="Helical" evidence="8">
    <location>
        <begin position="6"/>
        <end position="27"/>
    </location>
</feature>
<dbReference type="SMART" id="SM00388">
    <property type="entry name" value="HisKA"/>
    <property type="match status" value="1"/>
</dbReference>
<keyword evidence="8" id="KW-0812">Transmembrane</keyword>
<keyword evidence="4" id="KW-0808">Transferase</keyword>
<reference evidence="12 13" key="1">
    <citation type="submission" date="2014-03" db="EMBL/GenBank/DDBJ databases">
        <title>Draft Genome Sequence of Actibacterium mucosum KCTC 23349, a Marine Alphaproteobacterium with Complex Ionic Requirements Isolated from Mediterranean Seawater at Malvarrosa Beach, Valencia, Spain.</title>
        <authorList>
            <person name="Arahal D.R."/>
            <person name="Shao Z."/>
            <person name="Lai Q."/>
            <person name="Pujalte M.J."/>
        </authorList>
    </citation>
    <scope>NUCLEOTIDE SEQUENCE [LARGE SCALE GENOMIC DNA]</scope>
    <source>
        <strain evidence="12 13">KCTC 23349</strain>
    </source>
</reference>
<evidence type="ECO:0000256" key="5">
    <source>
        <dbReference type="ARBA" id="ARBA00022777"/>
    </source>
</evidence>
<dbReference type="InterPro" id="IPR036890">
    <property type="entry name" value="HATPase_C_sf"/>
</dbReference>
<comment type="catalytic activity">
    <reaction evidence="1">
        <text>ATP + protein L-histidine = ADP + protein N-phospho-L-histidine.</text>
        <dbReference type="EC" id="2.7.13.3"/>
    </reaction>
</comment>
<dbReference type="InterPro" id="IPR036097">
    <property type="entry name" value="HisK_dim/P_sf"/>
</dbReference>
<feature type="transmembrane region" description="Helical" evidence="8">
    <location>
        <begin position="171"/>
        <end position="192"/>
    </location>
</feature>
<dbReference type="PROSITE" id="PS50110">
    <property type="entry name" value="RESPONSE_REGULATORY"/>
    <property type="match status" value="1"/>
</dbReference>
<evidence type="ECO:0000313" key="13">
    <source>
        <dbReference type="Proteomes" id="UP000026249"/>
    </source>
</evidence>
<dbReference type="CDD" id="cd16922">
    <property type="entry name" value="HATPase_EvgS-ArcB-TorS-like"/>
    <property type="match status" value="1"/>
</dbReference>
<gene>
    <name evidence="12" type="ORF">ACMU_15200</name>
</gene>
<dbReference type="STRING" id="1454373.ACMU_15200"/>
<evidence type="ECO:0000259" key="9">
    <source>
        <dbReference type="PROSITE" id="PS50109"/>
    </source>
</evidence>
<dbReference type="NCBIfam" id="TIGR00229">
    <property type="entry name" value="sensory_box"/>
    <property type="match status" value="1"/>
</dbReference>
<dbReference type="InterPro" id="IPR000014">
    <property type="entry name" value="PAS"/>
</dbReference>
<dbReference type="EMBL" id="JFKE01000005">
    <property type="protein sequence ID" value="KAJ55100.1"/>
    <property type="molecule type" value="Genomic_DNA"/>
</dbReference>
<dbReference type="GO" id="GO:0000155">
    <property type="term" value="F:phosphorelay sensor kinase activity"/>
    <property type="evidence" value="ECO:0007669"/>
    <property type="project" value="InterPro"/>
</dbReference>
<keyword evidence="5" id="KW-0418">Kinase</keyword>
<dbReference type="CDD" id="cd00130">
    <property type="entry name" value="PAS"/>
    <property type="match status" value="1"/>
</dbReference>
<dbReference type="Gene3D" id="3.40.50.2300">
    <property type="match status" value="1"/>
</dbReference>
<evidence type="ECO:0000256" key="1">
    <source>
        <dbReference type="ARBA" id="ARBA00000085"/>
    </source>
</evidence>
<dbReference type="Gene3D" id="1.20.120.160">
    <property type="entry name" value="HPT domain"/>
    <property type="match status" value="1"/>
</dbReference>
<dbReference type="CDD" id="cd00082">
    <property type="entry name" value="HisKA"/>
    <property type="match status" value="1"/>
</dbReference>
<dbReference type="SUPFAM" id="SSF55785">
    <property type="entry name" value="PYP-like sensor domain (PAS domain)"/>
    <property type="match status" value="1"/>
</dbReference>
<evidence type="ECO:0000256" key="3">
    <source>
        <dbReference type="ARBA" id="ARBA00022553"/>
    </source>
</evidence>
<dbReference type="Pfam" id="PF02518">
    <property type="entry name" value="HATPase_c"/>
    <property type="match status" value="1"/>
</dbReference>
<evidence type="ECO:0000256" key="7">
    <source>
        <dbReference type="PROSITE-ProRule" id="PRU00169"/>
    </source>
</evidence>
<dbReference type="SUPFAM" id="SSF52172">
    <property type="entry name" value="CheY-like"/>
    <property type="match status" value="1"/>
</dbReference>
<evidence type="ECO:0000256" key="6">
    <source>
        <dbReference type="ARBA" id="ARBA00023012"/>
    </source>
</evidence>
<dbReference type="PANTHER" id="PTHR43047:SF64">
    <property type="entry name" value="HISTIDINE KINASE CONTAINING CHEY-HOMOLOGOUS RECEIVER DOMAIN AND PAS DOMAIN-RELATED"/>
    <property type="match status" value="1"/>
</dbReference>
<dbReference type="FunFam" id="3.30.565.10:FF:000010">
    <property type="entry name" value="Sensor histidine kinase RcsC"/>
    <property type="match status" value="1"/>
</dbReference>
<organism evidence="12 13">
    <name type="scientific">Actibacterium mucosum KCTC 23349</name>
    <dbReference type="NCBI Taxonomy" id="1454373"/>
    <lineage>
        <taxon>Bacteria</taxon>
        <taxon>Pseudomonadati</taxon>
        <taxon>Pseudomonadota</taxon>
        <taxon>Alphaproteobacteria</taxon>
        <taxon>Rhodobacterales</taxon>
        <taxon>Roseobacteraceae</taxon>
        <taxon>Actibacterium</taxon>
    </lineage>
</organism>
<dbReference type="SUPFAM" id="SSF47384">
    <property type="entry name" value="Homodimeric domain of signal transducing histidine kinase"/>
    <property type="match status" value="1"/>
</dbReference>
<dbReference type="InterPro" id="IPR001789">
    <property type="entry name" value="Sig_transdc_resp-reg_receiver"/>
</dbReference>
<feature type="domain" description="Response regulatory" evidence="10">
    <location>
        <begin position="599"/>
        <end position="716"/>
    </location>
</feature>
<dbReference type="SUPFAM" id="SSF55874">
    <property type="entry name" value="ATPase domain of HSP90 chaperone/DNA topoisomerase II/histidine kinase"/>
    <property type="match status" value="1"/>
</dbReference>
<dbReference type="InterPro" id="IPR005467">
    <property type="entry name" value="His_kinase_dom"/>
</dbReference>
<dbReference type="PRINTS" id="PR00344">
    <property type="entry name" value="BCTRLSENSOR"/>
</dbReference>
<dbReference type="AlphaFoldDB" id="A0A037ZF46"/>
<dbReference type="Gene3D" id="3.30.450.20">
    <property type="entry name" value="PAS domain"/>
    <property type="match status" value="1"/>
</dbReference>
<dbReference type="InterPro" id="IPR011006">
    <property type="entry name" value="CheY-like_superfamily"/>
</dbReference>
<feature type="domain" description="PAS" evidence="11">
    <location>
        <begin position="209"/>
        <end position="280"/>
    </location>
</feature>
<dbReference type="Proteomes" id="UP000026249">
    <property type="component" value="Unassembled WGS sequence"/>
</dbReference>
<dbReference type="InterPro" id="IPR003594">
    <property type="entry name" value="HATPase_dom"/>
</dbReference>
<keyword evidence="3 7" id="KW-0597">Phosphoprotein</keyword>
<dbReference type="SMART" id="SM00091">
    <property type="entry name" value="PAS"/>
    <property type="match status" value="1"/>
</dbReference>
<evidence type="ECO:0000256" key="4">
    <source>
        <dbReference type="ARBA" id="ARBA00022679"/>
    </source>
</evidence>
<dbReference type="PROSITE" id="PS50109">
    <property type="entry name" value="HIS_KIN"/>
    <property type="match status" value="1"/>
</dbReference>
<keyword evidence="8" id="KW-0472">Membrane</keyword>
<dbReference type="SMART" id="SM00387">
    <property type="entry name" value="HATPase_c"/>
    <property type="match status" value="1"/>
</dbReference>
<evidence type="ECO:0000259" key="10">
    <source>
        <dbReference type="PROSITE" id="PS50110"/>
    </source>
</evidence>
<keyword evidence="6" id="KW-0902">Two-component regulatory system</keyword>
<dbReference type="Gene3D" id="1.10.287.130">
    <property type="match status" value="1"/>
</dbReference>
<dbReference type="SUPFAM" id="SSF47226">
    <property type="entry name" value="Histidine-containing phosphotransfer domain, HPT domain"/>
    <property type="match status" value="1"/>
</dbReference>
<dbReference type="Pfam" id="PF00072">
    <property type="entry name" value="Response_reg"/>
    <property type="match status" value="1"/>
</dbReference>
<dbReference type="EC" id="2.7.13.3" evidence="2"/>
<accession>A0A037ZF46</accession>
<evidence type="ECO:0000259" key="11">
    <source>
        <dbReference type="PROSITE" id="PS50112"/>
    </source>
</evidence>
<feature type="domain" description="Histidine kinase" evidence="9">
    <location>
        <begin position="356"/>
        <end position="576"/>
    </location>
</feature>
<dbReference type="SMART" id="SM00448">
    <property type="entry name" value="REC"/>
    <property type="match status" value="1"/>
</dbReference>
<sequence length="833" mass="89358">MARFGYFILAAIGILFFALLVFGSSLARDLRGLARTDTDNIQWTLSQVETELARLGAAVAVARTDPQSQLNTVRFRSDIMLSRLSLLDTGKIGELFAGNAKADDLRGKIQLFGDQLIDVLDQPGALNHAVLPQMAAMVDETAPHVRQLALLGVSVQASQSEQTRAEFSATLLRTGGAAVALLVALVGVLIWLNQSLQHVRRSDSALRLTTRRLSATVAASLDAIVTVDKTGVIRGFNTAAEEIFGWSRNEVIDKPMADVLIPMQYREAHEHGMERFLATGKPVVVDSGRIELSALRKSGEEFPVEINITSARAGGETMLIAYMRDISQRIINEQGLIDARDRAQQADKAKSQFLAVMSHEMRTPLNGILGVLDLLKTTPLSPQQSRYAQIATASGEILLEHVNEALDITRIESGALAMSPSTFQLSSLVHEVVDVLEPLAQEKGLRLSLEIDPAMNRPFRADANRLRQILTNLVGNAIKFTDTGAIGVMVTGVNGPQTTALKIEVQDTGPGISPEDHDLIFQDFTSLADGAGRQTRSDGLGLSISRRIARLMDGDLAVDSTPGQGSVFTLSLPLQRVATAPTEPKSTDEATTPDTASQDILIVEDNAVNRSVLRDMLSQLGHNVFEATNGQEGIESCAARPFALVLMDISMPVLGGIEATQQIRKGTGPNAETPIFGLTAHGSEEYRDRALHAGMTQLFTKPIRLPVLRGILDQSSPAATDNRAKPQGGVDFTVLAELKQVLGHEKLTRTAADFFAETAQSLATLPAVDPSETRERLHKIRGAAALLGLTGVLTHLDILSAATKADDKDATANAKSALTAALQDAKAALAALP</sequence>
<dbReference type="SMART" id="SM00086">
    <property type="entry name" value="PAC"/>
    <property type="match status" value="1"/>
</dbReference>
<evidence type="ECO:0000313" key="12">
    <source>
        <dbReference type="EMBL" id="KAJ55100.1"/>
    </source>
</evidence>
<dbReference type="InterPro" id="IPR001610">
    <property type="entry name" value="PAC"/>
</dbReference>
<evidence type="ECO:0000256" key="2">
    <source>
        <dbReference type="ARBA" id="ARBA00012438"/>
    </source>
</evidence>
<evidence type="ECO:0000256" key="8">
    <source>
        <dbReference type="SAM" id="Phobius"/>
    </source>
</evidence>
<dbReference type="InterPro" id="IPR035965">
    <property type="entry name" value="PAS-like_dom_sf"/>
</dbReference>
<dbReference type="InterPro" id="IPR036641">
    <property type="entry name" value="HPT_dom_sf"/>
</dbReference>
<dbReference type="InterPro" id="IPR004358">
    <property type="entry name" value="Sig_transdc_His_kin-like_C"/>
</dbReference>
<feature type="modified residue" description="4-aspartylphosphate" evidence="7">
    <location>
        <position position="648"/>
    </location>
</feature>
<dbReference type="PANTHER" id="PTHR43047">
    <property type="entry name" value="TWO-COMPONENT HISTIDINE PROTEIN KINASE"/>
    <property type="match status" value="1"/>
</dbReference>
<dbReference type="Gene3D" id="3.30.565.10">
    <property type="entry name" value="Histidine kinase-like ATPase, C-terminal domain"/>
    <property type="match status" value="1"/>
</dbReference>
<name>A0A037ZF46_9RHOB</name>
<keyword evidence="13" id="KW-1185">Reference proteome</keyword>
<dbReference type="Pfam" id="PF00512">
    <property type="entry name" value="HisKA"/>
    <property type="match status" value="1"/>
</dbReference>
<comment type="caution">
    <text evidence="12">The sequence shown here is derived from an EMBL/GenBank/DDBJ whole genome shotgun (WGS) entry which is preliminary data.</text>
</comment>
<dbReference type="InterPro" id="IPR003661">
    <property type="entry name" value="HisK_dim/P_dom"/>
</dbReference>
<dbReference type="CDD" id="cd17546">
    <property type="entry name" value="REC_hyHK_CKI1_RcsC-like"/>
    <property type="match status" value="1"/>
</dbReference>
<protein>
    <recommendedName>
        <fullName evidence="2">histidine kinase</fullName>
        <ecNumber evidence="2">2.7.13.3</ecNumber>
    </recommendedName>
</protein>